<feature type="region of interest" description="Disordered" evidence="1">
    <location>
        <begin position="198"/>
        <end position="219"/>
    </location>
</feature>
<dbReference type="EMBL" id="JAUKUA010000010">
    <property type="protein sequence ID" value="KAK0701333.1"/>
    <property type="molecule type" value="Genomic_DNA"/>
</dbReference>
<evidence type="ECO:0000256" key="1">
    <source>
        <dbReference type="SAM" id="MobiDB-lite"/>
    </source>
</evidence>
<organism evidence="2 3">
    <name type="scientific">Lasiosphaeris hirsuta</name>
    <dbReference type="NCBI Taxonomy" id="260670"/>
    <lineage>
        <taxon>Eukaryota</taxon>
        <taxon>Fungi</taxon>
        <taxon>Dikarya</taxon>
        <taxon>Ascomycota</taxon>
        <taxon>Pezizomycotina</taxon>
        <taxon>Sordariomycetes</taxon>
        <taxon>Sordariomycetidae</taxon>
        <taxon>Sordariales</taxon>
        <taxon>Lasiosphaeriaceae</taxon>
        <taxon>Lasiosphaeris</taxon>
    </lineage>
</organism>
<evidence type="ECO:0000313" key="2">
    <source>
        <dbReference type="EMBL" id="KAK0701333.1"/>
    </source>
</evidence>
<feature type="compositionally biased region" description="Acidic residues" evidence="1">
    <location>
        <begin position="468"/>
        <end position="479"/>
    </location>
</feature>
<dbReference type="AlphaFoldDB" id="A0AA39ZPT2"/>
<sequence length="479" mass="53804">MQPLHGGHATYTCMIDYKARLTLTCEYNPYYSAVDNPHSEQMAPPYAPQTLADLQLAATQHGLQNIQVILDLDKKDLIRPASEWTVRHLIAYRLLIQPEMSFLPIFLDVHLELCPVCNEDDGLEHYKIDIAHVQSITCDTPQDLCQKTDGELHRLPGGFFWAALAHAARHESEVVEMERAYPRRERVQVRQEGFVSSATAAFGSSPTDQGASSPAEPAMSDFSHVTQDLDDDENEARRSKPEQVTVHLLTMFLNTALNLCLVQHHPGTVARHEIRARVGRARCTTKVAQLYSITAEDDGGIYRASQTRSGGWAVDHPFLAIVEAKRAFERVDFNTTTDTFTPVISNNILAQIFGEAVVAWKSNNELLRKGVFVIVAASTFIRLTHFRFGTDYLEYLDTARRGTQALIVEDPEKDVSVQMQSTGWLDLHSRRGREVALCHVLALVTWWDKQISDDDSGVDDISDLHGDDDFDDDDMELGE</sequence>
<feature type="region of interest" description="Disordered" evidence="1">
    <location>
        <begin position="458"/>
        <end position="479"/>
    </location>
</feature>
<comment type="caution">
    <text evidence="2">The sequence shown here is derived from an EMBL/GenBank/DDBJ whole genome shotgun (WGS) entry which is preliminary data.</text>
</comment>
<keyword evidence="3" id="KW-1185">Reference proteome</keyword>
<name>A0AA39ZPT2_9PEZI</name>
<accession>A0AA39ZPT2</accession>
<protein>
    <submittedName>
        <fullName evidence="2">Uncharacterized protein</fullName>
    </submittedName>
</protein>
<gene>
    <name evidence="2" type="ORF">B0H67DRAFT_595861</name>
</gene>
<evidence type="ECO:0000313" key="3">
    <source>
        <dbReference type="Proteomes" id="UP001172102"/>
    </source>
</evidence>
<proteinExistence type="predicted"/>
<reference evidence="2" key="1">
    <citation type="submission" date="2023-06" db="EMBL/GenBank/DDBJ databases">
        <title>Genome-scale phylogeny and comparative genomics of the fungal order Sordariales.</title>
        <authorList>
            <consortium name="Lawrence Berkeley National Laboratory"/>
            <person name="Hensen N."/>
            <person name="Bonometti L."/>
            <person name="Westerberg I."/>
            <person name="Brannstrom I.O."/>
            <person name="Guillou S."/>
            <person name="Cros-Aarteil S."/>
            <person name="Calhoun S."/>
            <person name="Haridas S."/>
            <person name="Kuo A."/>
            <person name="Mondo S."/>
            <person name="Pangilinan J."/>
            <person name="Riley R."/>
            <person name="Labutti K."/>
            <person name="Andreopoulos B."/>
            <person name="Lipzen A."/>
            <person name="Chen C."/>
            <person name="Yanf M."/>
            <person name="Daum C."/>
            <person name="Ng V."/>
            <person name="Clum A."/>
            <person name="Steindorff A."/>
            <person name="Ohm R."/>
            <person name="Martin F."/>
            <person name="Silar P."/>
            <person name="Natvig D."/>
            <person name="Lalanne C."/>
            <person name="Gautier V."/>
            <person name="Ament-Velasquez S.L."/>
            <person name="Kruys A."/>
            <person name="Hutchinson M.I."/>
            <person name="Powell A.J."/>
            <person name="Barry K."/>
            <person name="Miller A.N."/>
            <person name="Grigoriev I.V."/>
            <person name="Debuchy R."/>
            <person name="Gladieux P."/>
            <person name="Thoren M.H."/>
            <person name="Johannesson H."/>
        </authorList>
    </citation>
    <scope>NUCLEOTIDE SEQUENCE</scope>
    <source>
        <strain evidence="2">SMH4607-1</strain>
    </source>
</reference>
<feature type="compositionally biased region" description="Polar residues" evidence="1">
    <location>
        <begin position="198"/>
        <end position="212"/>
    </location>
</feature>
<dbReference type="Proteomes" id="UP001172102">
    <property type="component" value="Unassembled WGS sequence"/>
</dbReference>